<keyword evidence="1 4" id="KW-0663">Pyridoxal phosphate</keyword>
<comment type="similarity">
    <text evidence="2 5">Belongs to the DegT/DnrJ/EryC1 family.</text>
</comment>
<comment type="caution">
    <text evidence="6">The sequence shown here is derived from an EMBL/GenBank/DDBJ whole genome shotgun (WGS) entry which is preliminary data.</text>
</comment>
<feature type="active site" description="Proton acceptor" evidence="3">
    <location>
        <position position="182"/>
    </location>
</feature>
<evidence type="ECO:0000256" key="2">
    <source>
        <dbReference type="ARBA" id="ARBA00037999"/>
    </source>
</evidence>
<evidence type="ECO:0000313" key="6">
    <source>
        <dbReference type="EMBL" id="MBK1621664.1"/>
    </source>
</evidence>
<organism evidence="6 7">
    <name type="scientific">Lamprobacter modestohalophilus</name>
    <dbReference type="NCBI Taxonomy" id="1064514"/>
    <lineage>
        <taxon>Bacteria</taxon>
        <taxon>Pseudomonadati</taxon>
        <taxon>Pseudomonadota</taxon>
        <taxon>Gammaproteobacteria</taxon>
        <taxon>Chromatiales</taxon>
        <taxon>Chromatiaceae</taxon>
        <taxon>Lamprobacter</taxon>
    </lineage>
</organism>
<dbReference type="PANTHER" id="PTHR30244">
    <property type="entry name" value="TRANSAMINASE"/>
    <property type="match status" value="1"/>
</dbReference>
<gene>
    <name evidence="6" type="ORF">CKO42_25385</name>
</gene>
<name>A0A9X0WDX6_9GAMM</name>
<dbReference type="AlphaFoldDB" id="A0A9X0WDX6"/>
<evidence type="ECO:0000256" key="3">
    <source>
        <dbReference type="PIRSR" id="PIRSR000390-1"/>
    </source>
</evidence>
<dbReference type="Pfam" id="PF01041">
    <property type="entry name" value="DegT_DnrJ_EryC1"/>
    <property type="match status" value="1"/>
</dbReference>
<dbReference type="SUPFAM" id="SSF53383">
    <property type="entry name" value="PLP-dependent transferases"/>
    <property type="match status" value="1"/>
</dbReference>
<dbReference type="GO" id="GO:0000271">
    <property type="term" value="P:polysaccharide biosynthetic process"/>
    <property type="evidence" value="ECO:0007669"/>
    <property type="project" value="TreeGrafter"/>
</dbReference>
<dbReference type="EMBL" id="NRRY01000098">
    <property type="protein sequence ID" value="MBK1621664.1"/>
    <property type="molecule type" value="Genomic_DNA"/>
</dbReference>
<dbReference type="InterPro" id="IPR015424">
    <property type="entry name" value="PyrdxlP-dep_Trfase"/>
</dbReference>
<dbReference type="GO" id="GO:0008483">
    <property type="term" value="F:transaminase activity"/>
    <property type="evidence" value="ECO:0007669"/>
    <property type="project" value="TreeGrafter"/>
</dbReference>
<reference evidence="6 7" key="1">
    <citation type="journal article" date="2020" name="Microorganisms">
        <title>Osmotic Adaptation and Compatible Solute Biosynthesis of Phototrophic Bacteria as Revealed from Genome Analyses.</title>
        <authorList>
            <person name="Imhoff J.F."/>
            <person name="Rahn T."/>
            <person name="Kunzel S."/>
            <person name="Keller A."/>
            <person name="Neulinger S.C."/>
        </authorList>
    </citation>
    <scope>NUCLEOTIDE SEQUENCE [LARGE SCALE GENOMIC DNA]</scope>
    <source>
        <strain evidence="6 7">DSM 25653</strain>
    </source>
</reference>
<accession>A0A9X0WDX6</accession>
<dbReference type="PANTHER" id="PTHR30244:SF34">
    <property type="entry name" value="DTDP-4-AMINO-4,6-DIDEOXYGALACTOSE TRANSAMINASE"/>
    <property type="match status" value="1"/>
</dbReference>
<protein>
    <recommendedName>
        <fullName evidence="8">Aminotransferase class I/II-fold pyridoxal phosphate-dependent enzyme</fullName>
    </recommendedName>
</protein>
<dbReference type="PIRSF" id="PIRSF000390">
    <property type="entry name" value="PLP_StrS"/>
    <property type="match status" value="1"/>
</dbReference>
<dbReference type="GO" id="GO:0030170">
    <property type="term" value="F:pyridoxal phosphate binding"/>
    <property type="evidence" value="ECO:0007669"/>
    <property type="project" value="TreeGrafter"/>
</dbReference>
<feature type="modified residue" description="N6-(pyridoxal phosphate)lysine" evidence="4">
    <location>
        <position position="182"/>
    </location>
</feature>
<dbReference type="InterPro" id="IPR015421">
    <property type="entry name" value="PyrdxlP-dep_Trfase_major"/>
</dbReference>
<proteinExistence type="inferred from homology"/>
<evidence type="ECO:0000313" key="7">
    <source>
        <dbReference type="Proteomes" id="UP001138768"/>
    </source>
</evidence>
<evidence type="ECO:0008006" key="8">
    <source>
        <dbReference type="Google" id="ProtNLM"/>
    </source>
</evidence>
<sequence>MRMLDDDVKRSVFKTIEAERLFRYDCEVPYESITSRLEDAFAKAVGSRYCVAVNSCSSGLFLSMVTAGVAPGDRVAIPSFTFIAVPSAVVHVGATPMLVEMTEDYVMDLGDFERKIADGTVKALMLSYMRGRVPDIDRVMKLCERYNVLFLEDAAHSLGVLYKGKQTGTFGISGAFSAQSNKMIDGGEGGLFVTDEKQIAFETMLYAGCYEDNWKKHFGTHEDEARLADMTNRYPAYNFRMSNLSAAALLPQISKVEARAERFNANYGKLVEIIGAHPNIRIPSFTDGVRPASDSIQWEFVGLTDDQIARIGSRLIERAVKIDIFTGGNARCFWNWGFFEHAEHDCPATRNMISRTVDMRLKLFFDASAINAIGKTVVHTIDEILAET</sequence>
<evidence type="ECO:0000256" key="5">
    <source>
        <dbReference type="RuleBase" id="RU004508"/>
    </source>
</evidence>
<dbReference type="RefSeq" id="WP_200251651.1">
    <property type="nucleotide sequence ID" value="NZ_NRRY01000098.1"/>
</dbReference>
<evidence type="ECO:0000256" key="4">
    <source>
        <dbReference type="PIRSR" id="PIRSR000390-2"/>
    </source>
</evidence>
<dbReference type="Gene3D" id="3.40.640.10">
    <property type="entry name" value="Type I PLP-dependent aspartate aminotransferase-like (Major domain)"/>
    <property type="match status" value="1"/>
</dbReference>
<dbReference type="Proteomes" id="UP001138768">
    <property type="component" value="Unassembled WGS sequence"/>
</dbReference>
<dbReference type="InterPro" id="IPR000653">
    <property type="entry name" value="DegT/StrS_aminotransferase"/>
</dbReference>
<keyword evidence="7" id="KW-1185">Reference proteome</keyword>
<evidence type="ECO:0000256" key="1">
    <source>
        <dbReference type="ARBA" id="ARBA00022898"/>
    </source>
</evidence>